<dbReference type="EMBL" id="OV696703">
    <property type="protein sequence ID" value="CAH1250569.1"/>
    <property type="molecule type" value="Genomic_DNA"/>
</dbReference>
<dbReference type="GO" id="GO:0005113">
    <property type="term" value="F:patched binding"/>
    <property type="evidence" value="ECO:0007669"/>
    <property type="project" value="TreeGrafter"/>
</dbReference>
<dbReference type="OrthoDB" id="10021066at2759"/>
<dbReference type="GO" id="GO:0007267">
    <property type="term" value="P:cell-cell signaling"/>
    <property type="evidence" value="ECO:0007669"/>
    <property type="project" value="InterPro"/>
</dbReference>
<evidence type="ECO:0000313" key="3">
    <source>
        <dbReference type="EMBL" id="CAH1250569.1"/>
    </source>
</evidence>
<keyword evidence="1" id="KW-0732">Signal</keyword>
<dbReference type="PANTHER" id="PTHR11889:SF31">
    <property type="entry name" value="PROTEIN HEDGEHOG"/>
    <property type="match status" value="1"/>
</dbReference>
<keyword evidence="4" id="KW-1185">Reference proteome</keyword>
<evidence type="ECO:0000256" key="1">
    <source>
        <dbReference type="SAM" id="SignalP"/>
    </source>
</evidence>
<dbReference type="GO" id="GO:0007224">
    <property type="term" value="P:smoothened signaling pathway"/>
    <property type="evidence" value="ECO:0007669"/>
    <property type="project" value="TreeGrafter"/>
</dbReference>
<protein>
    <submittedName>
        <fullName evidence="3">SHH protein</fullName>
    </submittedName>
</protein>
<dbReference type="AlphaFoldDB" id="A0A8J9ZBC6"/>
<dbReference type="GO" id="GO:0005615">
    <property type="term" value="C:extracellular space"/>
    <property type="evidence" value="ECO:0007669"/>
    <property type="project" value="TreeGrafter"/>
</dbReference>
<dbReference type="Gene3D" id="3.30.1380.10">
    <property type="match status" value="1"/>
</dbReference>
<proteinExistence type="predicted"/>
<dbReference type="PANTHER" id="PTHR11889">
    <property type="entry name" value="HEDGEHOG"/>
    <property type="match status" value="1"/>
</dbReference>
<dbReference type="Pfam" id="PF01085">
    <property type="entry name" value="HH_signal"/>
    <property type="match status" value="1"/>
</dbReference>
<organism evidence="3 4">
    <name type="scientific">Branchiostoma lanceolatum</name>
    <name type="common">Common lancelet</name>
    <name type="synonym">Amphioxus lanceolatum</name>
    <dbReference type="NCBI Taxonomy" id="7740"/>
    <lineage>
        <taxon>Eukaryota</taxon>
        <taxon>Metazoa</taxon>
        <taxon>Chordata</taxon>
        <taxon>Cephalochordata</taxon>
        <taxon>Leptocardii</taxon>
        <taxon>Amphioxiformes</taxon>
        <taxon>Branchiostomatidae</taxon>
        <taxon>Branchiostoma</taxon>
    </lineage>
</organism>
<dbReference type="GO" id="GO:0005509">
    <property type="term" value="F:calcium ion binding"/>
    <property type="evidence" value="ECO:0007669"/>
    <property type="project" value="TreeGrafter"/>
</dbReference>
<dbReference type="SUPFAM" id="SSF55166">
    <property type="entry name" value="Hedgehog/DD-peptidase"/>
    <property type="match status" value="1"/>
</dbReference>
<evidence type="ECO:0000259" key="2">
    <source>
        <dbReference type="Pfam" id="PF01085"/>
    </source>
</evidence>
<reference evidence="3" key="1">
    <citation type="submission" date="2022-01" db="EMBL/GenBank/DDBJ databases">
        <authorList>
            <person name="Braso-Vives M."/>
        </authorList>
    </citation>
    <scope>NUCLEOTIDE SEQUENCE</scope>
</reference>
<gene>
    <name evidence="3" type="primary">SHH</name>
    <name evidence="3" type="ORF">BLAG_LOCUS11246</name>
</gene>
<dbReference type="InterPro" id="IPR000320">
    <property type="entry name" value="Hedgehog_signalling_dom"/>
</dbReference>
<dbReference type="InterPro" id="IPR050387">
    <property type="entry name" value="Hedgehog_Signaling"/>
</dbReference>
<feature type="chain" id="PRO_5035427214" evidence="1">
    <location>
        <begin position="19"/>
        <end position="920"/>
    </location>
</feature>
<evidence type="ECO:0000313" key="4">
    <source>
        <dbReference type="Proteomes" id="UP000838412"/>
    </source>
</evidence>
<dbReference type="GO" id="GO:0010468">
    <property type="term" value="P:regulation of gene expression"/>
    <property type="evidence" value="ECO:0007669"/>
    <property type="project" value="TreeGrafter"/>
</dbReference>
<accession>A0A8J9ZBC6</accession>
<dbReference type="InterPro" id="IPR009045">
    <property type="entry name" value="Zn_M74/Hedgehog-like"/>
</dbReference>
<name>A0A8J9ZBC6_BRALA</name>
<dbReference type="GO" id="GO:0001708">
    <property type="term" value="P:cell fate specification"/>
    <property type="evidence" value="ECO:0007669"/>
    <property type="project" value="TreeGrafter"/>
</dbReference>
<feature type="signal peptide" evidence="1">
    <location>
        <begin position="1"/>
        <end position="18"/>
    </location>
</feature>
<dbReference type="Proteomes" id="UP000838412">
    <property type="component" value="Chromosome 18"/>
</dbReference>
<feature type="domain" description="Hedgehog N-terminal signalling" evidence="2">
    <location>
        <begin position="286"/>
        <end position="373"/>
    </location>
</feature>
<sequence length="920" mass="102107">MFRSVLVLAAALVHLCAGESVIFPSGETLNSVDEVPDGYASAINTSSLLFDSEGLDSVSLSVYVPVSRWKSPDQRYFRANPTFIACLQNTSTALSGEDKPIEIAEGYRTAAESPSSDVLTSGEAAVVRFTNATDGMTVNDIVRVAIQQCVPVFEDVQRNLGIGVTDDTVLIQMRPDDGSELGFESDWWTYLDSAYDLATTPTCDEDTVLSSNGDKYPSTATSAEAEVGAIDYAITRDSEDFKRLVQYPASHILFADEESSSSWCGTEGTSCNPCASHPAGFTPSQRCADRTMSKRLFTALRRVDKHVRAQLNAQLRITEAWDEPHSGAVDGDQTENSLHYEGRAAKLELSGSSDLTSLAKYCICADIDYVEHKGTYLLVAVQKQEAYSSNYIEFDSEALVPVLPPSVATETYEVGEVYTHAYLFDSDGRENKNLCDDGTIGDFKDPDERYFRLDPTLVKCYQAISTRDNKYNADGAARRKIVVLVSYRSTPAQSNEYPMTDPRYMAFNRGYAMQLSYEDGVDTAIYNPAQLATYAASQCGKIFKTAGVSMGLGLYTDSIFVDMRGEQELWVETSDALPDGMSEDEWFDKTDEYIFASEEDRIIEPDDPISACLDFIPAQMQSPDFDHNRVPAQRRRKRTTSDVCTQTSSTTHCSQTASHRQTEVAHVMRAVTRLHLEGDLQDRLQTALEGCLGVCGTCMEGSLWDSKVEHCNNFMHWVPILLGNNETDVTNIHNRNNLALKADACHSGHCIVEAPLFSQLVGSVDERYRPDTSKSAEHEVYSPQENPLPVMDLLYKLYTIHAAGHVKVWVETVEEINMLQNPLEVVLAYNKNVTGVTVYVTDSELVADVETAARKFVEDLGASACNLYTRDTIAPLTVEAAPAAKRRRSPEYDLRHQLLEREQKWEERWMQSKLRSGGGM</sequence>